<protein>
    <submittedName>
        <fullName evidence="2">Ester cyclase</fullName>
    </submittedName>
</protein>
<dbReference type="EMBL" id="JBHSXX010000001">
    <property type="protein sequence ID" value="MFC6869113.1"/>
    <property type="molecule type" value="Genomic_DNA"/>
</dbReference>
<dbReference type="SUPFAM" id="SSF54427">
    <property type="entry name" value="NTF2-like"/>
    <property type="match status" value="1"/>
</dbReference>
<dbReference type="InterPro" id="IPR032710">
    <property type="entry name" value="NTF2-like_dom_sf"/>
</dbReference>
<sequence length="132" mass="14093">MDTIRNVCSAVTAHDVDRVLGYFDDGCVFVDGTTGEQGGKDSLIGFLDQMYAMFPDYSPRVAAAHVDGDTIGVVYELTGTLNGPAGATTGKRLRWMATAFSTFAPGSLAIIRDVYCFDAAALEQQLLEAQQA</sequence>
<keyword evidence="3" id="KW-1185">Reference proteome</keyword>
<evidence type="ECO:0000313" key="3">
    <source>
        <dbReference type="Proteomes" id="UP001596337"/>
    </source>
</evidence>
<accession>A0ABW2C1V4</accession>
<evidence type="ECO:0000259" key="1">
    <source>
        <dbReference type="Pfam" id="PF12680"/>
    </source>
</evidence>
<dbReference type="RefSeq" id="WP_345393479.1">
    <property type="nucleotide sequence ID" value="NZ_BAABLA010000019.1"/>
</dbReference>
<feature type="domain" description="SnoaL-like" evidence="1">
    <location>
        <begin position="5"/>
        <end position="107"/>
    </location>
</feature>
<dbReference type="Gene3D" id="3.10.450.50">
    <property type="match status" value="1"/>
</dbReference>
<dbReference type="Proteomes" id="UP001596337">
    <property type="component" value="Unassembled WGS sequence"/>
</dbReference>
<proteinExistence type="predicted"/>
<gene>
    <name evidence="2" type="ORF">ACFQGD_18365</name>
</gene>
<reference evidence="3" key="1">
    <citation type="journal article" date="2019" name="Int. J. Syst. Evol. Microbiol.">
        <title>The Global Catalogue of Microorganisms (GCM) 10K type strain sequencing project: providing services to taxonomists for standard genome sequencing and annotation.</title>
        <authorList>
            <consortium name="The Broad Institute Genomics Platform"/>
            <consortium name="The Broad Institute Genome Sequencing Center for Infectious Disease"/>
            <person name="Wu L."/>
            <person name="Ma J."/>
        </authorList>
    </citation>
    <scope>NUCLEOTIDE SEQUENCE [LARGE SCALE GENOMIC DNA]</scope>
    <source>
        <strain evidence="3">KCTC 32255</strain>
    </source>
</reference>
<name>A0ABW2C1V4_9PSEU</name>
<organism evidence="2 3">
    <name type="scientific">Haloechinothrix salitolerans</name>
    <dbReference type="NCBI Taxonomy" id="926830"/>
    <lineage>
        <taxon>Bacteria</taxon>
        <taxon>Bacillati</taxon>
        <taxon>Actinomycetota</taxon>
        <taxon>Actinomycetes</taxon>
        <taxon>Pseudonocardiales</taxon>
        <taxon>Pseudonocardiaceae</taxon>
        <taxon>Haloechinothrix</taxon>
    </lineage>
</organism>
<dbReference type="Pfam" id="PF12680">
    <property type="entry name" value="SnoaL_2"/>
    <property type="match status" value="1"/>
</dbReference>
<comment type="caution">
    <text evidence="2">The sequence shown here is derived from an EMBL/GenBank/DDBJ whole genome shotgun (WGS) entry which is preliminary data.</text>
</comment>
<dbReference type="InterPro" id="IPR037401">
    <property type="entry name" value="SnoaL-like"/>
</dbReference>
<evidence type="ECO:0000313" key="2">
    <source>
        <dbReference type="EMBL" id="MFC6869113.1"/>
    </source>
</evidence>